<accession>A0A2T3B256</accession>
<keyword evidence="6" id="KW-0804">Transcription</keyword>
<dbReference type="GO" id="GO:0000150">
    <property type="term" value="F:DNA strand exchange activity"/>
    <property type="evidence" value="ECO:0007669"/>
    <property type="project" value="InterPro"/>
</dbReference>
<keyword evidence="3" id="KW-0689">Ribosomal protein</keyword>
<feature type="compositionally biased region" description="Basic and acidic residues" evidence="9">
    <location>
        <begin position="241"/>
        <end position="268"/>
    </location>
</feature>
<dbReference type="Pfam" id="PF12829">
    <property type="entry name" value="Mhr1"/>
    <property type="match status" value="1"/>
</dbReference>
<evidence type="ECO:0000256" key="6">
    <source>
        <dbReference type="ARBA" id="ARBA00023163"/>
    </source>
</evidence>
<proteinExistence type="inferred from homology"/>
<evidence type="ECO:0000313" key="11">
    <source>
        <dbReference type="Proteomes" id="UP000241818"/>
    </source>
</evidence>
<name>A0A2T3B256_AMORE</name>
<dbReference type="PANTHER" id="PTHR28184:SF1">
    <property type="entry name" value="LARGE RIBOSOMAL SUBUNIT PROTEIN ML67"/>
    <property type="match status" value="1"/>
</dbReference>
<dbReference type="GO" id="GO:0003697">
    <property type="term" value="F:single-stranded DNA binding"/>
    <property type="evidence" value="ECO:0007669"/>
    <property type="project" value="InterPro"/>
</dbReference>
<evidence type="ECO:0000256" key="2">
    <source>
        <dbReference type="ARBA" id="ARBA00010741"/>
    </source>
</evidence>
<evidence type="ECO:0000256" key="7">
    <source>
        <dbReference type="ARBA" id="ARBA00023274"/>
    </source>
</evidence>
<gene>
    <name evidence="10" type="ORF">M430DRAFT_28061</name>
</gene>
<dbReference type="GO" id="GO:0005840">
    <property type="term" value="C:ribosome"/>
    <property type="evidence" value="ECO:0007669"/>
    <property type="project" value="UniProtKB-KW"/>
</dbReference>
<protein>
    <recommendedName>
        <fullName evidence="8">Large ribosomal subunit protein mL67</fullName>
    </recommendedName>
</protein>
<dbReference type="GO" id="GO:1990904">
    <property type="term" value="C:ribonucleoprotein complex"/>
    <property type="evidence" value="ECO:0007669"/>
    <property type="project" value="UniProtKB-KW"/>
</dbReference>
<keyword evidence="5" id="KW-0496">Mitochondrion</keyword>
<evidence type="ECO:0000256" key="1">
    <source>
        <dbReference type="ARBA" id="ARBA00004173"/>
    </source>
</evidence>
<sequence length="431" mass="49405">MSVRTTSDLARHAIGNANKVRHASTTTVSRASKPEHGQQIYVFHQFQTNQIVYSLTKSLKNNASLRQLPFNGKKTVPRALRKDLWAPLALIQFPEGAGSIGLAAFQKLREYRRLHELSWDDSLLTDDDGKILTRKERGRKISDQKANSVADIASVLAKIGTPEGEKIGLKLKAEGEEGVKVPTVEVKWSDLMDAQFAETWSENVIHDKLEAWNNNRLPSSERAKLAEEERMKDPKVLAQLERQKKREEERAKQEEEKRLQEEEKERIKAEKHKLHLATKAEKHAKYLADRGITEAEYQVELQELLRAKAERQAAKLAKQAAAEAEKEQAKVESQQTQTESEQLKAEREQAEKERLEKEKAEKQALYFATKAEKHAKYLAERGITEEQHLQEVQELLKAKAERQKAKRIAARQRKQQMKQSKESEQSEQSDN</sequence>
<keyword evidence="11" id="KW-1185">Reference proteome</keyword>
<dbReference type="PANTHER" id="PTHR28184">
    <property type="entry name" value="MITOCHONDRIAL HOMOLOGOUS RECOMBINATION PROTEIN 1"/>
    <property type="match status" value="1"/>
</dbReference>
<dbReference type="GO" id="GO:0005739">
    <property type="term" value="C:mitochondrion"/>
    <property type="evidence" value="ECO:0007669"/>
    <property type="project" value="UniProtKB-SubCell"/>
</dbReference>
<keyword evidence="4" id="KW-0805">Transcription regulation</keyword>
<keyword evidence="7" id="KW-0687">Ribonucleoprotein</keyword>
<feature type="compositionally biased region" description="Basic and acidic residues" evidence="9">
    <location>
        <begin position="341"/>
        <end position="358"/>
    </location>
</feature>
<evidence type="ECO:0000256" key="8">
    <source>
        <dbReference type="ARBA" id="ARBA00035185"/>
    </source>
</evidence>
<dbReference type="OrthoDB" id="5333655at2759"/>
<evidence type="ECO:0000256" key="4">
    <source>
        <dbReference type="ARBA" id="ARBA00023015"/>
    </source>
</evidence>
<feature type="compositionally biased region" description="Basic residues" evidence="9">
    <location>
        <begin position="404"/>
        <end position="416"/>
    </location>
</feature>
<dbReference type="STRING" id="857342.A0A2T3B256"/>
<dbReference type="RefSeq" id="XP_024720997.1">
    <property type="nucleotide sequence ID" value="XM_024865757.1"/>
</dbReference>
<comment type="subcellular location">
    <subcellularLocation>
        <location evidence="1">Mitochondrion</location>
    </subcellularLocation>
</comment>
<dbReference type="Proteomes" id="UP000241818">
    <property type="component" value="Unassembled WGS sequence"/>
</dbReference>
<feature type="region of interest" description="Disordered" evidence="9">
    <location>
        <begin position="324"/>
        <end position="358"/>
    </location>
</feature>
<evidence type="ECO:0000313" key="10">
    <source>
        <dbReference type="EMBL" id="PSS18645.1"/>
    </source>
</evidence>
<dbReference type="InParanoid" id="A0A2T3B256"/>
<evidence type="ECO:0000256" key="3">
    <source>
        <dbReference type="ARBA" id="ARBA00022980"/>
    </source>
</evidence>
<organism evidence="10 11">
    <name type="scientific">Amorphotheca resinae ATCC 22711</name>
    <dbReference type="NCBI Taxonomy" id="857342"/>
    <lineage>
        <taxon>Eukaryota</taxon>
        <taxon>Fungi</taxon>
        <taxon>Dikarya</taxon>
        <taxon>Ascomycota</taxon>
        <taxon>Pezizomycotina</taxon>
        <taxon>Leotiomycetes</taxon>
        <taxon>Helotiales</taxon>
        <taxon>Amorphothecaceae</taxon>
        <taxon>Amorphotheca</taxon>
    </lineage>
</organism>
<dbReference type="InterPro" id="IPR024629">
    <property type="entry name" value="Ribosomal_mL67"/>
</dbReference>
<reference evidence="10 11" key="1">
    <citation type="journal article" date="2018" name="New Phytol.">
        <title>Comparative genomics and transcriptomics depict ericoid mycorrhizal fungi as versatile saprotrophs and plant mutualists.</title>
        <authorList>
            <person name="Martino E."/>
            <person name="Morin E."/>
            <person name="Grelet G.A."/>
            <person name="Kuo A."/>
            <person name="Kohler A."/>
            <person name="Daghino S."/>
            <person name="Barry K.W."/>
            <person name="Cichocki N."/>
            <person name="Clum A."/>
            <person name="Dockter R.B."/>
            <person name="Hainaut M."/>
            <person name="Kuo R.C."/>
            <person name="LaButti K."/>
            <person name="Lindahl B.D."/>
            <person name="Lindquist E.A."/>
            <person name="Lipzen A."/>
            <person name="Khouja H.R."/>
            <person name="Magnuson J."/>
            <person name="Murat C."/>
            <person name="Ohm R.A."/>
            <person name="Singer S.W."/>
            <person name="Spatafora J.W."/>
            <person name="Wang M."/>
            <person name="Veneault-Fourrey C."/>
            <person name="Henrissat B."/>
            <person name="Grigoriev I.V."/>
            <person name="Martin F.M."/>
            <person name="Perotto S."/>
        </authorList>
    </citation>
    <scope>NUCLEOTIDE SEQUENCE [LARGE SCALE GENOMIC DNA]</scope>
    <source>
        <strain evidence="10 11">ATCC 22711</strain>
    </source>
</reference>
<dbReference type="EMBL" id="KZ679011">
    <property type="protein sequence ID" value="PSS18645.1"/>
    <property type="molecule type" value="Genomic_DNA"/>
</dbReference>
<feature type="region of interest" description="Disordered" evidence="9">
    <location>
        <begin position="241"/>
        <end position="276"/>
    </location>
</feature>
<dbReference type="GO" id="GO:0003735">
    <property type="term" value="F:structural constituent of ribosome"/>
    <property type="evidence" value="ECO:0007669"/>
    <property type="project" value="TreeGrafter"/>
</dbReference>
<feature type="region of interest" description="Disordered" evidence="9">
    <location>
        <begin position="399"/>
        <end position="431"/>
    </location>
</feature>
<comment type="similarity">
    <text evidence="2">Belongs to the mitochondrion-specific ribosomal protein mL67 family.</text>
</comment>
<dbReference type="AlphaFoldDB" id="A0A2T3B256"/>
<evidence type="ECO:0000256" key="9">
    <source>
        <dbReference type="SAM" id="MobiDB-lite"/>
    </source>
</evidence>
<evidence type="ECO:0000256" key="5">
    <source>
        <dbReference type="ARBA" id="ARBA00023128"/>
    </source>
</evidence>
<dbReference type="GeneID" id="36573838"/>